<dbReference type="InterPro" id="IPR050121">
    <property type="entry name" value="Cytochrome_P450_monoxygenase"/>
</dbReference>
<keyword evidence="7" id="KW-1133">Transmembrane helix</keyword>
<gene>
    <name evidence="14" type="primary">BOT4-0</name>
    <name evidence="14" type="ORF">Cob_v005862</name>
</gene>
<comment type="subcellular location">
    <subcellularLocation>
        <location evidence="2">Membrane</location>
    </subcellularLocation>
</comment>
<dbReference type="GO" id="GO:0016020">
    <property type="term" value="C:membrane"/>
    <property type="evidence" value="ECO:0007669"/>
    <property type="project" value="UniProtKB-SubCell"/>
</dbReference>
<evidence type="ECO:0000313" key="14">
    <source>
        <dbReference type="EMBL" id="TDZ21078.1"/>
    </source>
</evidence>
<dbReference type="PRINTS" id="PR00385">
    <property type="entry name" value="P450"/>
</dbReference>
<dbReference type="PANTHER" id="PTHR24305:SF210">
    <property type="entry name" value="CYTOCHROME P450 MONOOXYGENASE ASQL-RELATED"/>
    <property type="match status" value="1"/>
</dbReference>
<comment type="caution">
    <text evidence="14">The sequence shown here is derived from an EMBL/GenBank/DDBJ whole genome shotgun (WGS) entry which is preliminary data.</text>
</comment>
<comment type="similarity">
    <text evidence="3 13">Belongs to the cytochrome P450 family.</text>
</comment>
<keyword evidence="4 12" id="KW-0349">Heme</keyword>
<dbReference type="GO" id="GO:0005506">
    <property type="term" value="F:iron ion binding"/>
    <property type="evidence" value="ECO:0007669"/>
    <property type="project" value="InterPro"/>
</dbReference>
<dbReference type="OrthoDB" id="1470350at2759"/>
<organism evidence="14 15">
    <name type="scientific">Colletotrichum orbiculare (strain 104-T / ATCC 96160 / CBS 514.97 / LARS 414 / MAFF 240422)</name>
    <name type="common">Cucumber anthracnose fungus</name>
    <name type="synonym">Colletotrichum lagenarium</name>
    <dbReference type="NCBI Taxonomy" id="1213857"/>
    <lineage>
        <taxon>Eukaryota</taxon>
        <taxon>Fungi</taxon>
        <taxon>Dikarya</taxon>
        <taxon>Ascomycota</taxon>
        <taxon>Pezizomycotina</taxon>
        <taxon>Sordariomycetes</taxon>
        <taxon>Hypocreomycetidae</taxon>
        <taxon>Glomerellales</taxon>
        <taxon>Glomerellaceae</taxon>
        <taxon>Colletotrichum</taxon>
        <taxon>Colletotrichum orbiculare species complex</taxon>
    </lineage>
</organism>
<keyword evidence="15" id="KW-1185">Reference proteome</keyword>
<dbReference type="InterPro" id="IPR036396">
    <property type="entry name" value="Cyt_P450_sf"/>
</dbReference>
<keyword evidence="11" id="KW-0472">Membrane</keyword>
<evidence type="ECO:0000256" key="3">
    <source>
        <dbReference type="ARBA" id="ARBA00010617"/>
    </source>
</evidence>
<dbReference type="CDD" id="cd11058">
    <property type="entry name" value="CYP60B-like"/>
    <property type="match status" value="1"/>
</dbReference>
<evidence type="ECO:0000256" key="2">
    <source>
        <dbReference type="ARBA" id="ARBA00004370"/>
    </source>
</evidence>
<dbReference type="GO" id="GO:0020037">
    <property type="term" value="F:heme binding"/>
    <property type="evidence" value="ECO:0007669"/>
    <property type="project" value="InterPro"/>
</dbReference>
<evidence type="ECO:0000256" key="8">
    <source>
        <dbReference type="ARBA" id="ARBA00023002"/>
    </source>
</evidence>
<dbReference type="PANTHER" id="PTHR24305">
    <property type="entry name" value="CYTOCHROME P450"/>
    <property type="match status" value="1"/>
</dbReference>
<dbReference type="PROSITE" id="PS00086">
    <property type="entry name" value="CYTOCHROME_P450"/>
    <property type="match status" value="1"/>
</dbReference>
<dbReference type="eggNOG" id="KOG0157">
    <property type="taxonomic scope" value="Eukaryota"/>
</dbReference>
<proteinExistence type="inferred from homology"/>
<dbReference type="InterPro" id="IPR002401">
    <property type="entry name" value="Cyt_P450_E_grp-I"/>
</dbReference>
<keyword evidence="10 13" id="KW-0503">Monooxygenase</keyword>
<comment type="cofactor">
    <cofactor evidence="1 12">
        <name>heme</name>
        <dbReference type="ChEBI" id="CHEBI:30413"/>
    </cofactor>
</comment>
<protein>
    <submittedName>
        <fullName evidence="14">Cytochrome P450 monooxygenase BOT4</fullName>
    </submittedName>
</protein>
<dbReference type="GO" id="GO:0016705">
    <property type="term" value="F:oxidoreductase activity, acting on paired donors, with incorporation or reduction of molecular oxygen"/>
    <property type="evidence" value="ECO:0007669"/>
    <property type="project" value="InterPro"/>
</dbReference>
<reference evidence="15" key="2">
    <citation type="journal article" date="2019" name="Mol. Plant Microbe Interact.">
        <title>Genome sequence resources for four phytopathogenic fungi from the Colletotrichum orbiculare species complex.</title>
        <authorList>
            <person name="Gan P."/>
            <person name="Tsushima A."/>
            <person name="Narusaka M."/>
            <person name="Narusaka Y."/>
            <person name="Takano Y."/>
            <person name="Kubo Y."/>
            <person name="Shirasu K."/>
        </authorList>
    </citation>
    <scope>GENOME REANNOTATION</scope>
    <source>
        <strain evidence="15">104-T / ATCC 96160 / CBS 514.97 / LARS 414 / MAFF 240422</strain>
    </source>
</reference>
<dbReference type="AlphaFoldDB" id="N4VHQ2"/>
<evidence type="ECO:0000256" key="11">
    <source>
        <dbReference type="ARBA" id="ARBA00023136"/>
    </source>
</evidence>
<feature type="binding site" description="axial binding residue" evidence="12">
    <location>
        <position position="452"/>
    </location>
    <ligand>
        <name>heme</name>
        <dbReference type="ChEBI" id="CHEBI:30413"/>
    </ligand>
    <ligandPart>
        <name>Fe</name>
        <dbReference type="ChEBI" id="CHEBI:18248"/>
    </ligandPart>
</feature>
<evidence type="ECO:0000256" key="12">
    <source>
        <dbReference type="PIRSR" id="PIRSR602401-1"/>
    </source>
</evidence>
<dbReference type="InterPro" id="IPR001128">
    <property type="entry name" value="Cyt_P450"/>
</dbReference>
<dbReference type="SUPFAM" id="SSF48264">
    <property type="entry name" value="Cytochrome P450"/>
    <property type="match status" value="1"/>
</dbReference>
<dbReference type="PRINTS" id="PR00463">
    <property type="entry name" value="EP450I"/>
</dbReference>
<keyword evidence="8 13" id="KW-0560">Oxidoreductase</keyword>
<evidence type="ECO:0000256" key="13">
    <source>
        <dbReference type="RuleBase" id="RU000461"/>
    </source>
</evidence>
<keyword evidence="9 12" id="KW-0408">Iron</keyword>
<dbReference type="STRING" id="1213857.N4VHQ2"/>
<evidence type="ECO:0000256" key="1">
    <source>
        <dbReference type="ARBA" id="ARBA00001971"/>
    </source>
</evidence>
<evidence type="ECO:0000256" key="4">
    <source>
        <dbReference type="ARBA" id="ARBA00022617"/>
    </source>
</evidence>
<dbReference type="EMBL" id="AMCV02000015">
    <property type="protein sequence ID" value="TDZ21078.1"/>
    <property type="molecule type" value="Genomic_DNA"/>
</dbReference>
<evidence type="ECO:0000256" key="7">
    <source>
        <dbReference type="ARBA" id="ARBA00022989"/>
    </source>
</evidence>
<dbReference type="Gene3D" id="1.10.630.10">
    <property type="entry name" value="Cytochrome P450"/>
    <property type="match status" value="1"/>
</dbReference>
<dbReference type="Pfam" id="PF00067">
    <property type="entry name" value="p450"/>
    <property type="match status" value="1"/>
</dbReference>
<evidence type="ECO:0000256" key="10">
    <source>
        <dbReference type="ARBA" id="ARBA00023033"/>
    </source>
</evidence>
<keyword evidence="6 12" id="KW-0479">Metal-binding</keyword>
<keyword evidence="5" id="KW-0812">Transmembrane</keyword>
<dbReference type="InterPro" id="IPR017972">
    <property type="entry name" value="Cyt_P450_CS"/>
</dbReference>
<evidence type="ECO:0000313" key="15">
    <source>
        <dbReference type="Proteomes" id="UP000014480"/>
    </source>
</evidence>
<name>N4VHQ2_COLOR</name>
<dbReference type="Proteomes" id="UP000014480">
    <property type="component" value="Unassembled WGS sequence"/>
</dbReference>
<reference evidence="15" key="1">
    <citation type="journal article" date="2013" name="New Phytol.">
        <title>Comparative genomic and transcriptomic analyses reveal the hemibiotrophic stage shift of Colletotrichum fungi.</title>
        <authorList>
            <person name="Gan P."/>
            <person name="Ikeda K."/>
            <person name="Irieda H."/>
            <person name="Narusaka M."/>
            <person name="O'Connell R.J."/>
            <person name="Narusaka Y."/>
            <person name="Takano Y."/>
            <person name="Kubo Y."/>
            <person name="Shirasu K."/>
        </authorList>
    </citation>
    <scope>NUCLEOTIDE SEQUENCE [LARGE SCALE GENOMIC DNA]</scope>
    <source>
        <strain evidence="15">104-T / ATCC 96160 / CBS 514.97 / LARS 414 / MAFF 240422</strain>
    </source>
</reference>
<accession>N4VHQ2</accession>
<evidence type="ECO:0000256" key="6">
    <source>
        <dbReference type="ARBA" id="ARBA00022723"/>
    </source>
</evidence>
<dbReference type="GO" id="GO:0004497">
    <property type="term" value="F:monooxygenase activity"/>
    <property type="evidence" value="ECO:0007669"/>
    <property type="project" value="UniProtKB-KW"/>
</dbReference>
<dbReference type="FunFam" id="1.10.630.10:FF:000158">
    <property type="entry name" value="Cytochrome P450, putative (Eurofung)"/>
    <property type="match status" value="1"/>
</dbReference>
<sequence>MIDNMGIPRNGLLPLLNITSEAPFLKTIFFTSTILWLWFTITSIYNAYFHKLAAFPGPLLARCSLIWRIYHSQTGRYHYAIQAQHRKYGPVVRVSPNELSFASVESWKAIYGHRVSGAPTPVKSEFYDIYGAGFKSLCIGSERDPRKHGQMRKMLSAAFSTRVLMDQENIIGKVVDQFITRLGADGAQTKGLNMTKWYEMVAFDALGEMAFGESFHSVEAGQPHSWSDIIVSHLYFITLIDNLRRLPFVARLARLLFPSALAVQNQNSQYSRRKVEERLAKKSSRNDFLSTVVQSYEQGITSKEEMTAHVSTLTIAGGETTATFLAAVTYYLLRSPVCLSKVQEEIRARFSSYDEVDATAARQLPYLQAVINEGLRLYAPGSQGFPRISTGMKVGDVHVPAGAEVFTHAWTLTHSEQYFSDPLVFKPERWLDPYSTDVREASQPFSMGPRGCLGQNFAYMEINLILAKMLWKYDLELVNKNLDWEKESQLHVMWWKPALMVQFRERESHDTMQTHNH</sequence>
<evidence type="ECO:0000256" key="9">
    <source>
        <dbReference type="ARBA" id="ARBA00023004"/>
    </source>
</evidence>
<dbReference type="HOGENOM" id="CLU_001570_14_11_1"/>
<evidence type="ECO:0000256" key="5">
    <source>
        <dbReference type="ARBA" id="ARBA00022692"/>
    </source>
</evidence>